<evidence type="ECO:0000256" key="1">
    <source>
        <dbReference type="SAM" id="MobiDB-lite"/>
    </source>
</evidence>
<feature type="compositionally biased region" description="Basic and acidic residues" evidence="1">
    <location>
        <begin position="190"/>
        <end position="199"/>
    </location>
</feature>
<feature type="region of interest" description="Disordered" evidence="1">
    <location>
        <begin position="176"/>
        <end position="202"/>
    </location>
</feature>
<gene>
    <name evidence="2" type="ORF">Acr_00g0089540</name>
</gene>
<evidence type="ECO:0000313" key="2">
    <source>
        <dbReference type="EMBL" id="GFS44293.1"/>
    </source>
</evidence>
<feature type="region of interest" description="Disordered" evidence="1">
    <location>
        <begin position="590"/>
        <end position="651"/>
    </location>
</feature>
<keyword evidence="3" id="KW-1185">Reference proteome</keyword>
<feature type="region of interest" description="Disordered" evidence="1">
    <location>
        <begin position="1"/>
        <end position="32"/>
    </location>
</feature>
<evidence type="ECO:0000313" key="3">
    <source>
        <dbReference type="Proteomes" id="UP000585474"/>
    </source>
</evidence>
<feature type="region of interest" description="Disordered" evidence="1">
    <location>
        <begin position="665"/>
        <end position="698"/>
    </location>
</feature>
<dbReference type="EMBL" id="BJWL01000437">
    <property type="protein sequence ID" value="GFS44293.1"/>
    <property type="molecule type" value="Genomic_DNA"/>
</dbReference>
<comment type="caution">
    <text evidence="2">The sequence shown here is derived from an EMBL/GenBank/DDBJ whole genome shotgun (WGS) entry which is preliminary data.</text>
</comment>
<reference evidence="3" key="1">
    <citation type="submission" date="2019-07" db="EMBL/GenBank/DDBJ databases">
        <title>De Novo Assembly of kiwifruit Actinidia rufa.</title>
        <authorList>
            <person name="Sugita-Konishi S."/>
            <person name="Sato K."/>
            <person name="Mori E."/>
            <person name="Abe Y."/>
            <person name="Kisaki G."/>
            <person name="Hamano K."/>
            <person name="Suezawa K."/>
            <person name="Otani M."/>
            <person name="Fukuda T."/>
            <person name="Manabe T."/>
            <person name="Gomi K."/>
            <person name="Tabuchi M."/>
            <person name="Akimitsu K."/>
            <person name="Kataoka I."/>
        </authorList>
    </citation>
    <scope>NUCLEOTIDE SEQUENCE [LARGE SCALE GENOMIC DNA]</scope>
    <source>
        <strain evidence="3">cv. Fuchu</strain>
    </source>
</reference>
<dbReference type="AlphaFoldDB" id="A0A7J0DYI3"/>
<feature type="compositionally biased region" description="Low complexity" evidence="1">
    <location>
        <begin position="590"/>
        <end position="608"/>
    </location>
</feature>
<name>A0A7J0DYI3_9ERIC</name>
<feature type="compositionally biased region" description="Polar residues" evidence="1">
    <location>
        <begin position="180"/>
        <end position="189"/>
    </location>
</feature>
<dbReference type="Proteomes" id="UP000585474">
    <property type="component" value="Unassembled WGS sequence"/>
</dbReference>
<proteinExistence type="predicted"/>
<accession>A0A7J0DYI3</accession>
<dbReference type="OrthoDB" id="685909at2759"/>
<sequence length="893" mass="97889">MTDKVNQPPPPPSPKESSPREKLSEIEVPSSPTTELNIMTQGDLDHLRETCCFPLGVQIRIPGNGETILSADDGEVSFYEAAFPTGLGSESGWLYFKARPSKNILKGPPAMTRDGRRDSSSSREIIGSSILAFVAKKGPYGFRGHRALRVPALSETEDERFRRVFEKIGEGGTSRFRWGETTTSAGDASESSHSKDVPHPKVPSRYDSVELIGIIRKAMKRIIPHLTPLITAMSKRIKLSQLAKDVAEKTATSSSKGVVIFEFFETASKKRALDDGKGSTAKSVPSKAPGLHALVMANATMAEEILAGVILPADKEKVEKLTFDQHGVILGSSFAVHSRDFAESANNHRALTESSEHEMFMSSRINLGDGELEHYLPSWVSDHLGGKSYITNEVNQSSSSPFKGSPTDNSFVYTEHSKMDTLNLTKETSVMSQGDQDKLREKYSFPSEIQLKIPRVGKSCNRLPVLTENEVQRTAEVLGKIEPGGYFDVSKVLDSKIFKRHFARGRIKVSSSGRKNNTLGDERESCLSRGDLQCGSPSRSNSVEYLGVIRGDIGRIARKAFSDSPDLTFPRWLGGKVQDPFSNLFLRGSSFSSDSRSESLSDSGLSPELRSDAMSSQINLSTLTKRRERKAATKDASSVAMSQPPFKGIVIQDKRHQEKAHIEVEFSKGKEAMPPPQPKRTKSNKGASNTAVHASVPGCPSTLSGENLGPRALMMSSALVAQKILNGVIFPADKEKVDQFTMDKLVIMLVSALALRSQDHPNDYHFQLARANSAELKMAKKTKAELKTNSEATTQLEAEVTKLTSKLALAKKLAIEEFKSLDNFKEAVTDSAATYFSEGIEFCKRQLLHQHPNLGVDVDADFAKEEEEAKAGKKEEETKAKPTPLIDFNFLGG</sequence>
<feature type="compositionally biased region" description="Polar residues" evidence="1">
    <location>
        <begin position="613"/>
        <end position="623"/>
    </location>
</feature>
<organism evidence="2 3">
    <name type="scientific">Actinidia rufa</name>
    <dbReference type="NCBI Taxonomy" id="165716"/>
    <lineage>
        <taxon>Eukaryota</taxon>
        <taxon>Viridiplantae</taxon>
        <taxon>Streptophyta</taxon>
        <taxon>Embryophyta</taxon>
        <taxon>Tracheophyta</taxon>
        <taxon>Spermatophyta</taxon>
        <taxon>Magnoliopsida</taxon>
        <taxon>eudicotyledons</taxon>
        <taxon>Gunneridae</taxon>
        <taxon>Pentapetalae</taxon>
        <taxon>asterids</taxon>
        <taxon>Ericales</taxon>
        <taxon>Actinidiaceae</taxon>
        <taxon>Actinidia</taxon>
    </lineage>
</organism>
<protein>
    <submittedName>
        <fullName evidence="2">Uncharacterized protein</fullName>
    </submittedName>
</protein>